<accession>A0ACC2PRZ1</accession>
<keyword evidence="2" id="KW-1185">Reference proteome</keyword>
<evidence type="ECO:0000313" key="1">
    <source>
        <dbReference type="EMBL" id="KAJ8686162.1"/>
    </source>
</evidence>
<organism evidence="1 2">
    <name type="scientific">Eretmocerus hayati</name>
    <dbReference type="NCBI Taxonomy" id="131215"/>
    <lineage>
        <taxon>Eukaryota</taxon>
        <taxon>Metazoa</taxon>
        <taxon>Ecdysozoa</taxon>
        <taxon>Arthropoda</taxon>
        <taxon>Hexapoda</taxon>
        <taxon>Insecta</taxon>
        <taxon>Pterygota</taxon>
        <taxon>Neoptera</taxon>
        <taxon>Endopterygota</taxon>
        <taxon>Hymenoptera</taxon>
        <taxon>Apocrita</taxon>
        <taxon>Proctotrupomorpha</taxon>
        <taxon>Chalcidoidea</taxon>
        <taxon>Aphelinidae</taxon>
        <taxon>Aphelininae</taxon>
        <taxon>Eretmocerus</taxon>
    </lineage>
</organism>
<dbReference type="Proteomes" id="UP001239111">
    <property type="component" value="Chromosome 1"/>
</dbReference>
<comment type="caution">
    <text evidence="1">The sequence shown here is derived from an EMBL/GenBank/DDBJ whole genome shotgun (WGS) entry which is preliminary data.</text>
</comment>
<proteinExistence type="predicted"/>
<name>A0ACC2PRZ1_9HYME</name>
<gene>
    <name evidence="1" type="ORF">QAD02_021956</name>
</gene>
<reference evidence="1" key="1">
    <citation type="submission" date="2023-04" db="EMBL/GenBank/DDBJ databases">
        <title>A chromosome-level genome assembly of the parasitoid wasp Eretmocerus hayati.</title>
        <authorList>
            <person name="Zhong Y."/>
            <person name="Liu S."/>
            <person name="Liu Y."/>
        </authorList>
    </citation>
    <scope>NUCLEOTIDE SEQUENCE</scope>
    <source>
        <strain evidence="1">ZJU_SS_LIU_2023</strain>
    </source>
</reference>
<evidence type="ECO:0000313" key="2">
    <source>
        <dbReference type="Proteomes" id="UP001239111"/>
    </source>
</evidence>
<protein>
    <submittedName>
        <fullName evidence="1">Uncharacterized protein</fullName>
    </submittedName>
</protein>
<dbReference type="EMBL" id="CM056741">
    <property type="protein sequence ID" value="KAJ8686162.1"/>
    <property type="molecule type" value="Genomic_DNA"/>
</dbReference>
<sequence length="478" mass="54111">MLAHQRNYSIAKLASYELLDYPKALFHAGGFYRKSNKSELMNEIEKRSDCVQPLPLFPPSPNTRVHLFDGMVLVHVLQVSKFKTFYEFGQAFFRYISSFLAKPSVSRVDVIFDRYDDLGIKELESMLRSEDSEVGEIVIDNPHTRIPKDIKKLLTNPGNKLKLVKFLCQNSFKFVKLHDNQQLILSGGFENMSKCYKIQGNSMFDVIELQGNHLEADTRIFSHAFFDLKPNTELVIHSVDTDVFVLAIYFWSKFKSMGCPGLWFQVHNQKPRTLACHAAAEFLTEEVCEILPGLHAFTGCDSVSKIGTKKKGLDLMAHVQFRNSLAPLGNGSLLNVEEFKAIENLYLRILDKNETDVDVCRANIFSNSCGVGLNLTKVPCTSDALHLHSLRASLQTYIWKSAINANYLPMNFTSFGYTIKDDSLLPIPMSKDAFPNDLVKACNCKKNCSTRLCNCRKHNEKCVKICGCDFAECKNSSN</sequence>